<organism evidence="2 3">
    <name type="scientific">Stieleria magnilauensis</name>
    <dbReference type="NCBI Taxonomy" id="2527963"/>
    <lineage>
        <taxon>Bacteria</taxon>
        <taxon>Pseudomonadati</taxon>
        <taxon>Planctomycetota</taxon>
        <taxon>Planctomycetia</taxon>
        <taxon>Pirellulales</taxon>
        <taxon>Pirellulaceae</taxon>
        <taxon>Stieleria</taxon>
    </lineage>
</organism>
<name>A0ABX5XY02_9BACT</name>
<dbReference type="InterPro" id="IPR002821">
    <property type="entry name" value="Hydantoinase_A"/>
</dbReference>
<keyword evidence="3" id="KW-1185">Reference proteome</keyword>
<feature type="domain" description="Hydantoinase A/oxoprolinase" evidence="1">
    <location>
        <begin position="63"/>
        <end position="285"/>
    </location>
</feature>
<dbReference type="Gene3D" id="3.30.420.40">
    <property type="match status" value="1"/>
</dbReference>
<accession>A0ABX5XY02</accession>
<dbReference type="EMBL" id="CP036432">
    <property type="protein sequence ID" value="QDV86577.1"/>
    <property type="molecule type" value="Genomic_DNA"/>
</dbReference>
<evidence type="ECO:0000313" key="3">
    <source>
        <dbReference type="Proteomes" id="UP000318081"/>
    </source>
</evidence>
<dbReference type="InterPro" id="IPR002756">
    <property type="entry name" value="MfnF"/>
</dbReference>
<gene>
    <name evidence="2" type="ORF">TBK1r_55960</name>
</gene>
<dbReference type="NCBIfam" id="TIGR03123">
    <property type="entry name" value="one_C_unchar_1"/>
    <property type="match status" value="1"/>
</dbReference>
<dbReference type="Pfam" id="PF01968">
    <property type="entry name" value="Hydantoinase_A"/>
    <property type="match status" value="1"/>
</dbReference>
<reference evidence="2 3" key="1">
    <citation type="submission" date="2019-02" db="EMBL/GenBank/DDBJ databases">
        <title>Deep-cultivation of Planctomycetes and their phenomic and genomic characterization uncovers novel biology.</title>
        <authorList>
            <person name="Wiegand S."/>
            <person name="Jogler M."/>
            <person name="Boedeker C."/>
            <person name="Pinto D."/>
            <person name="Vollmers J."/>
            <person name="Rivas-Marin E."/>
            <person name="Kohn T."/>
            <person name="Peeters S.H."/>
            <person name="Heuer A."/>
            <person name="Rast P."/>
            <person name="Oberbeckmann S."/>
            <person name="Bunk B."/>
            <person name="Jeske O."/>
            <person name="Meyerdierks A."/>
            <person name="Storesund J.E."/>
            <person name="Kallscheuer N."/>
            <person name="Luecker S."/>
            <person name="Lage O.M."/>
            <person name="Pohl T."/>
            <person name="Merkel B.J."/>
            <person name="Hornburger P."/>
            <person name="Mueller R.-W."/>
            <person name="Bruemmer F."/>
            <person name="Labrenz M."/>
            <person name="Spormann A.M."/>
            <person name="Op den Camp H."/>
            <person name="Overmann J."/>
            <person name="Amann R."/>
            <person name="Jetten M.S.M."/>
            <person name="Mascher T."/>
            <person name="Medema M.H."/>
            <person name="Devos D.P."/>
            <person name="Kaster A.-K."/>
            <person name="Ovreas L."/>
            <person name="Rohde M."/>
            <person name="Galperin M.Y."/>
            <person name="Jogler C."/>
        </authorList>
    </citation>
    <scope>NUCLEOTIDE SEQUENCE [LARGE SCALE GENOMIC DNA]</scope>
    <source>
        <strain evidence="2 3">TBK1r</strain>
    </source>
</reference>
<protein>
    <recommendedName>
        <fullName evidence="1">Hydantoinase A/oxoprolinase domain-containing protein</fullName>
    </recommendedName>
</protein>
<proteinExistence type="predicted"/>
<dbReference type="Proteomes" id="UP000318081">
    <property type="component" value="Chromosome"/>
</dbReference>
<evidence type="ECO:0000313" key="2">
    <source>
        <dbReference type="EMBL" id="QDV86577.1"/>
    </source>
</evidence>
<evidence type="ECO:0000259" key="1">
    <source>
        <dbReference type="Pfam" id="PF01968"/>
    </source>
</evidence>
<dbReference type="Gene3D" id="3.30.420.190">
    <property type="entry name" value="conserved archaeal protein q6m145"/>
    <property type="match status" value="1"/>
</dbReference>
<sequence>MSNPTPASEPVTLGVDIGGANLKYADTQGNVSSVEFPLWMRPDDLAGQLKADFAAFPDASRVVVTMTGELADCFLDRCVGVQHIVDQVCRAVKQCGGSSPLFYAVDGHVHSAAWAMEHVDLVAAANWHALAKWVARRFASQLSGGGLLVDIGSTTTDLIPLCDGGVATASRTDFDRLSEGALVYLGGGRTPVCALVDHLDWQGHPVAVMREVFATMDDVRLLLGYQPGDASDCRSADGKPRDAFHAANRIARMIGLDHRTVDVENAKQLAIQVHQRAQAIVSEAIAAFGGRGPLVVSGHCSDLLPIDSDGRQRISLPAILGDDVSRCAPAFAVAHLVG</sequence>
<dbReference type="RefSeq" id="WP_145217832.1">
    <property type="nucleotide sequence ID" value="NZ_CP036432.1"/>
</dbReference>